<dbReference type="Proteomes" id="UP001151760">
    <property type="component" value="Unassembled WGS sequence"/>
</dbReference>
<feature type="compositionally biased region" description="Basic and acidic residues" evidence="1">
    <location>
        <begin position="170"/>
        <end position="180"/>
    </location>
</feature>
<keyword evidence="3" id="KW-1185">Reference proteome</keyword>
<evidence type="ECO:0000256" key="1">
    <source>
        <dbReference type="SAM" id="MobiDB-lite"/>
    </source>
</evidence>
<organism evidence="2 3">
    <name type="scientific">Tanacetum coccineum</name>
    <dbReference type="NCBI Taxonomy" id="301880"/>
    <lineage>
        <taxon>Eukaryota</taxon>
        <taxon>Viridiplantae</taxon>
        <taxon>Streptophyta</taxon>
        <taxon>Embryophyta</taxon>
        <taxon>Tracheophyta</taxon>
        <taxon>Spermatophyta</taxon>
        <taxon>Magnoliopsida</taxon>
        <taxon>eudicotyledons</taxon>
        <taxon>Gunneridae</taxon>
        <taxon>Pentapetalae</taxon>
        <taxon>asterids</taxon>
        <taxon>campanulids</taxon>
        <taxon>Asterales</taxon>
        <taxon>Asteraceae</taxon>
        <taxon>Asteroideae</taxon>
        <taxon>Anthemideae</taxon>
        <taxon>Anthemidinae</taxon>
        <taxon>Tanacetum</taxon>
    </lineage>
</organism>
<dbReference type="PANTHER" id="PTHR33067:SF31">
    <property type="entry name" value="RNA-DIRECTED DNA POLYMERASE"/>
    <property type="match status" value="1"/>
</dbReference>
<gene>
    <name evidence="2" type="ORF">Tco_1005676</name>
</gene>
<name>A0ABQ5FFW0_9ASTR</name>
<reference evidence="2" key="2">
    <citation type="submission" date="2022-01" db="EMBL/GenBank/DDBJ databases">
        <authorList>
            <person name="Yamashiro T."/>
            <person name="Shiraishi A."/>
            <person name="Satake H."/>
            <person name="Nakayama K."/>
        </authorList>
    </citation>
    <scope>NUCLEOTIDE SEQUENCE</scope>
</reference>
<feature type="region of interest" description="Disordered" evidence="1">
    <location>
        <begin position="149"/>
        <end position="211"/>
    </location>
</feature>
<feature type="compositionally biased region" description="Basic and acidic residues" evidence="1">
    <location>
        <begin position="149"/>
        <end position="160"/>
    </location>
</feature>
<dbReference type="PANTHER" id="PTHR33067">
    <property type="entry name" value="RNA-DIRECTED DNA POLYMERASE-RELATED"/>
    <property type="match status" value="1"/>
</dbReference>
<evidence type="ECO:0000313" key="3">
    <source>
        <dbReference type="Proteomes" id="UP001151760"/>
    </source>
</evidence>
<dbReference type="EMBL" id="BQNB010017349">
    <property type="protein sequence ID" value="GJT62143.1"/>
    <property type="molecule type" value="Genomic_DNA"/>
</dbReference>
<proteinExistence type="predicted"/>
<sequence>MPVRIGKFIFPKDFIILDIPEDDDVPLIPERPFLSTSHSKIDVFKRKITLRVGEEKLVFKSVKPATSIIKRVFVIKSLDLETKLIGEGDESFDPTYGFTIIDDDDMAKDVMLGMKFCKKYASCQTIVKKFALGTIWRILGFGIQRIDPTDNQEKDEKQSQNDKTGLGMEKTVKDKAKSKPESQSSQKVNRKVNWSKSKSTQVNPGAKVKEI</sequence>
<comment type="caution">
    <text evidence="2">The sequence shown here is derived from an EMBL/GenBank/DDBJ whole genome shotgun (WGS) entry which is preliminary data.</text>
</comment>
<protein>
    <submittedName>
        <fullName evidence="2">Uncharacterized protein</fullName>
    </submittedName>
</protein>
<evidence type="ECO:0000313" key="2">
    <source>
        <dbReference type="EMBL" id="GJT62143.1"/>
    </source>
</evidence>
<accession>A0ABQ5FFW0</accession>
<reference evidence="2" key="1">
    <citation type="journal article" date="2022" name="Int. J. Mol. Sci.">
        <title>Draft Genome of Tanacetum Coccineum: Genomic Comparison of Closely Related Tanacetum-Family Plants.</title>
        <authorList>
            <person name="Yamashiro T."/>
            <person name="Shiraishi A."/>
            <person name="Nakayama K."/>
            <person name="Satake H."/>
        </authorList>
    </citation>
    <scope>NUCLEOTIDE SEQUENCE</scope>
</reference>
<feature type="compositionally biased region" description="Polar residues" evidence="1">
    <location>
        <begin position="181"/>
        <end position="203"/>
    </location>
</feature>